<feature type="region of interest" description="Disordered" evidence="1">
    <location>
        <begin position="34"/>
        <end position="189"/>
    </location>
</feature>
<keyword evidence="3" id="KW-1185">Reference proteome</keyword>
<reference evidence="2" key="2">
    <citation type="submission" date="2021-02" db="EMBL/GenBank/DDBJ databases">
        <title>Aspergillus chevalieri M1 genome sequence.</title>
        <authorList>
            <person name="Kadooka C."/>
            <person name="Mori K."/>
            <person name="Futagami T."/>
        </authorList>
    </citation>
    <scope>NUCLEOTIDE SEQUENCE</scope>
    <source>
        <strain evidence="2">M1</strain>
    </source>
</reference>
<evidence type="ECO:0000256" key="1">
    <source>
        <dbReference type="SAM" id="MobiDB-lite"/>
    </source>
</evidence>
<feature type="compositionally biased region" description="Low complexity" evidence="1">
    <location>
        <begin position="250"/>
        <end position="262"/>
    </location>
</feature>
<dbReference type="Proteomes" id="UP000637239">
    <property type="component" value="Chromosome 5"/>
</dbReference>
<gene>
    <name evidence="2" type="ORF">ACHE_50995A</name>
</gene>
<feature type="compositionally biased region" description="Acidic residues" evidence="1">
    <location>
        <begin position="364"/>
        <end position="375"/>
    </location>
</feature>
<protein>
    <recommendedName>
        <fullName evidence="4">Thymidylate kinase</fullName>
    </recommendedName>
</protein>
<evidence type="ECO:0000313" key="3">
    <source>
        <dbReference type="Proteomes" id="UP000637239"/>
    </source>
</evidence>
<dbReference type="GeneID" id="66984155"/>
<name>A0A7R7VSA3_ASPCH</name>
<evidence type="ECO:0008006" key="4">
    <source>
        <dbReference type="Google" id="ProtNLM"/>
    </source>
</evidence>
<dbReference type="KEGG" id="ache:ACHE_50995A"/>
<feature type="compositionally biased region" description="Basic and acidic residues" evidence="1">
    <location>
        <begin position="346"/>
        <end position="356"/>
    </location>
</feature>
<dbReference type="AlphaFoldDB" id="A0A7R7VSA3"/>
<feature type="region of interest" description="Disordered" evidence="1">
    <location>
        <begin position="218"/>
        <end position="270"/>
    </location>
</feature>
<feature type="compositionally biased region" description="Polar residues" evidence="1">
    <location>
        <begin position="170"/>
        <end position="188"/>
    </location>
</feature>
<feature type="region of interest" description="Disordered" evidence="1">
    <location>
        <begin position="316"/>
        <end position="375"/>
    </location>
</feature>
<organism evidence="2 3">
    <name type="scientific">Aspergillus chevalieri</name>
    <name type="common">Eurotium chevalieri</name>
    <dbReference type="NCBI Taxonomy" id="182096"/>
    <lineage>
        <taxon>Eukaryota</taxon>
        <taxon>Fungi</taxon>
        <taxon>Dikarya</taxon>
        <taxon>Ascomycota</taxon>
        <taxon>Pezizomycotina</taxon>
        <taxon>Eurotiomycetes</taxon>
        <taxon>Eurotiomycetidae</taxon>
        <taxon>Eurotiales</taxon>
        <taxon>Aspergillaceae</taxon>
        <taxon>Aspergillus</taxon>
        <taxon>Aspergillus subgen. Aspergillus</taxon>
    </lineage>
</organism>
<feature type="compositionally biased region" description="Polar residues" evidence="1">
    <location>
        <begin position="110"/>
        <end position="121"/>
    </location>
</feature>
<reference evidence="2" key="1">
    <citation type="submission" date="2021-01" db="EMBL/GenBank/DDBJ databases">
        <authorList>
            <consortium name="Aspergillus chevalieri M1 genome sequencing consortium"/>
            <person name="Kazuki M."/>
            <person name="Futagami T."/>
        </authorList>
    </citation>
    <scope>NUCLEOTIDE SEQUENCE</scope>
    <source>
        <strain evidence="2">M1</strain>
    </source>
</reference>
<dbReference type="RefSeq" id="XP_043138319.1">
    <property type="nucleotide sequence ID" value="XM_043280773.1"/>
</dbReference>
<sequence length="375" mass="40213">MAAVTMSTPARQPFASLDAPRLRALAKSRMNIRNQQNGAIIITGKRKPLGDIDTENIDPTLNLSSKRKRGSDEDDDLSSKKTSISTAPSKPLKTSRFALKTIETSPAPRISSTPQPSTPKSAPSLKPAGRSPQSLKSICKPFARRSNITKGTRPEPTSRKSVSRPFSIATALSNGKSQKTIAPSTPFTKTPVPASWSFDIYVDSEEEEMTNLMQHSTGVLDISDSEAKQETSSGRGKENVPPAELGIELAPAAPQQESPAAATRKSVMMEESRAPLGELNAADYYGADCHAFSYAVVWDEEEETDVENVPVPVQMRKLSASRGSTKPARSTKLSSVSSISSIEPTASKDESAKSEPSEAGIEIYESESAAEEESA</sequence>
<dbReference type="EMBL" id="AP024420">
    <property type="protein sequence ID" value="BCR89797.1"/>
    <property type="molecule type" value="Genomic_DNA"/>
</dbReference>
<evidence type="ECO:0000313" key="2">
    <source>
        <dbReference type="EMBL" id="BCR89797.1"/>
    </source>
</evidence>
<feature type="compositionally biased region" description="Polar residues" evidence="1">
    <location>
        <begin position="321"/>
        <end position="333"/>
    </location>
</feature>
<accession>A0A7R7VSA3</accession>
<proteinExistence type="predicted"/>